<dbReference type="STRING" id="765440.A0A0C3FDE7"/>
<keyword evidence="6" id="KW-1185">Reference proteome</keyword>
<dbReference type="InterPro" id="IPR029058">
    <property type="entry name" value="AB_hydrolase_fold"/>
</dbReference>
<dbReference type="PRINTS" id="PR00111">
    <property type="entry name" value="ABHYDROLASE"/>
</dbReference>
<dbReference type="Gene3D" id="3.40.50.1820">
    <property type="entry name" value="alpha/beta hydrolase"/>
    <property type="match status" value="1"/>
</dbReference>
<evidence type="ECO:0000259" key="3">
    <source>
        <dbReference type="Pfam" id="PF00561"/>
    </source>
</evidence>
<accession>A0A0C3FDE7</accession>
<evidence type="ECO:0000259" key="4">
    <source>
        <dbReference type="Pfam" id="PF01557"/>
    </source>
</evidence>
<dbReference type="GO" id="GO:0006107">
    <property type="term" value="P:oxaloacetate metabolic process"/>
    <property type="evidence" value="ECO:0007669"/>
    <property type="project" value="UniProtKB-ARBA"/>
</dbReference>
<gene>
    <name evidence="5" type="ORF">PILCRDRAFT_824876</name>
</gene>
<feature type="domain" description="Fumarylacetoacetase-like C-terminal" evidence="4">
    <location>
        <begin position="85"/>
        <end position="297"/>
    </location>
</feature>
<dbReference type="PANTHER" id="PTHR11820">
    <property type="entry name" value="ACYLPYRUVASE"/>
    <property type="match status" value="1"/>
</dbReference>
<name>A0A0C3FDE7_PILCF</name>
<evidence type="ECO:0000313" key="6">
    <source>
        <dbReference type="Proteomes" id="UP000054166"/>
    </source>
</evidence>
<evidence type="ECO:0000256" key="2">
    <source>
        <dbReference type="ARBA" id="ARBA00022723"/>
    </source>
</evidence>
<dbReference type="Pfam" id="PF00561">
    <property type="entry name" value="Abhydrolase_1"/>
    <property type="match status" value="1"/>
</dbReference>
<dbReference type="Gene3D" id="3.90.850.10">
    <property type="entry name" value="Fumarylacetoacetase-like, C-terminal domain"/>
    <property type="match status" value="1"/>
</dbReference>
<reference evidence="5 6" key="1">
    <citation type="submission" date="2014-04" db="EMBL/GenBank/DDBJ databases">
        <authorList>
            <consortium name="DOE Joint Genome Institute"/>
            <person name="Kuo A."/>
            <person name="Tarkka M."/>
            <person name="Buscot F."/>
            <person name="Kohler A."/>
            <person name="Nagy L.G."/>
            <person name="Floudas D."/>
            <person name="Copeland A."/>
            <person name="Barry K.W."/>
            <person name="Cichocki N."/>
            <person name="Veneault-Fourrey C."/>
            <person name="LaButti K."/>
            <person name="Lindquist E.A."/>
            <person name="Lipzen A."/>
            <person name="Lundell T."/>
            <person name="Morin E."/>
            <person name="Murat C."/>
            <person name="Sun H."/>
            <person name="Tunlid A."/>
            <person name="Henrissat B."/>
            <person name="Grigoriev I.V."/>
            <person name="Hibbett D.S."/>
            <person name="Martin F."/>
            <person name="Nordberg H.P."/>
            <person name="Cantor M.N."/>
            <person name="Hua S.X."/>
        </authorList>
    </citation>
    <scope>NUCLEOTIDE SEQUENCE [LARGE SCALE GENOMIC DNA]</scope>
    <source>
        <strain evidence="5 6">F 1598</strain>
    </source>
</reference>
<dbReference type="InterPro" id="IPR011234">
    <property type="entry name" value="Fumarylacetoacetase-like_C"/>
</dbReference>
<reference evidence="6" key="2">
    <citation type="submission" date="2015-01" db="EMBL/GenBank/DDBJ databases">
        <title>Evolutionary Origins and Diversification of the Mycorrhizal Mutualists.</title>
        <authorList>
            <consortium name="DOE Joint Genome Institute"/>
            <consortium name="Mycorrhizal Genomics Consortium"/>
            <person name="Kohler A."/>
            <person name="Kuo A."/>
            <person name="Nagy L.G."/>
            <person name="Floudas D."/>
            <person name="Copeland A."/>
            <person name="Barry K.W."/>
            <person name="Cichocki N."/>
            <person name="Veneault-Fourrey C."/>
            <person name="LaButti K."/>
            <person name="Lindquist E.A."/>
            <person name="Lipzen A."/>
            <person name="Lundell T."/>
            <person name="Morin E."/>
            <person name="Murat C."/>
            <person name="Riley R."/>
            <person name="Ohm R."/>
            <person name="Sun H."/>
            <person name="Tunlid A."/>
            <person name="Henrissat B."/>
            <person name="Grigoriev I.V."/>
            <person name="Hibbett D.S."/>
            <person name="Martin F."/>
        </authorList>
    </citation>
    <scope>NUCLEOTIDE SEQUENCE [LARGE SCALE GENOMIC DNA]</scope>
    <source>
        <strain evidence="6">F 1598</strain>
    </source>
</reference>
<dbReference type="FunFam" id="3.90.850.10:FF:000002">
    <property type="entry name" value="2-hydroxyhepta-2,4-diene-1,7-dioate isomerase"/>
    <property type="match status" value="1"/>
</dbReference>
<dbReference type="OrthoDB" id="411064at2759"/>
<dbReference type="InterPro" id="IPR000073">
    <property type="entry name" value="AB_hydrolase_1"/>
</dbReference>
<dbReference type="AlphaFoldDB" id="A0A0C3FDE7"/>
<dbReference type="InterPro" id="IPR036663">
    <property type="entry name" value="Fumarylacetoacetase_C_sf"/>
</dbReference>
<dbReference type="Proteomes" id="UP000054166">
    <property type="component" value="Unassembled WGS sequence"/>
</dbReference>
<proteinExistence type="inferred from homology"/>
<sequence>MPTRTSPNVNHRFIAYRSPPDTRSRVRVGLVDDKELHVAEVLGYTDLFELIATHPDLTASHKFKTGPVNELRNVEVLAPLPGRDVLCIGKNYTAHATEFHKSGFDSSDKNEQPEYPVIFTKRATSIIPNGHPVCTHPDVTSSVDYEGELGIIIGKPGLGIRKEQAWNFVWGAVIINDFTARERQRDHKQFFIGKSLDTFCPMGPYVIPASSLAFDELHLTTKVNGEVRQSQNTAELIFDIPTLIQTISLGISIQPGDVIATGTPAGVGMGMNPNVWLKDGDVVEISIPPLGTLRNPISSKVPPVAHLPSPCAKKHLVATPDINYMCLKANSKTLHVEISGPRSGPAILFFHGLGSSLNFYHPIIDMTGVDKTHRVVLFDLEGHGRSPLSSSGSSGLSVDGFARDAKLLMDDMGVKTAHVVGHCLGGLIATTFCSIYPDAVDNLLLIGATTRLSDSSRQTLTSRAQTVRSYGMDHVAAQVVTDDIAVLTKSSKSVVKSYVKLSITSSQPEGYALACLALATAPEPSYSAITAKKTIILAGKEDKTSPLATAEFLHEQINGSELILLDNVGHWHGFEDVEGTAKALTAIL</sequence>
<dbReference type="SUPFAM" id="SSF53474">
    <property type="entry name" value="alpha/beta-Hydrolases"/>
    <property type="match status" value="1"/>
</dbReference>
<dbReference type="GO" id="GO:0018773">
    <property type="term" value="F:acetylpyruvate hydrolase activity"/>
    <property type="evidence" value="ECO:0007669"/>
    <property type="project" value="TreeGrafter"/>
</dbReference>
<dbReference type="GO" id="GO:0046872">
    <property type="term" value="F:metal ion binding"/>
    <property type="evidence" value="ECO:0007669"/>
    <property type="project" value="UniProtKB-KW"/>
</dbReference>
<dbReference type="PANTHER" id="PTHR11820:SF7">
    <property type="entry name" value="ACYLPYRUVASE FAHD1, MITOCHONDRIAL"/>
    <property type="match status" value="1"/>
</dbReference>
<dbReference type="SUPFAM" id="SSF56529">
    <property type="entry name" value="FAH"/>
    <property type="match status" value="1"/>
</dbReference>
<dbReference type="Pfam" id="PF01557">
    <property type="entry name" value="FAA_hydrolase"/>
    <property type="match status" value="1"/>
</dbReference>
<protein>
    <recommendedName>
        <fullName evidence="7">AB hydrolase-1 domain-containing protein</fullName>
    </recommendedName>
</protein>
<dbReference type="HOGENOM" id="CLU_436837_0_0_1"/>
<comment type="similarity">
    <text evidence="1">Belongs to the FAH family.</text>
</comment>
<feature type="domain" description="AB hydrolase-1" evidence="3">
    <location>
        <begin position="345"/>
        <end position="575"/>
    </location>
</feature>
<evidence type="ECO:0000256" key="1">
    <source>
        <dbReference type="ARBA" id="ARBA00010211"/>
    </source>
</evidence>
<evidence type="ECO:0000313" key="5">
    <source>
        <dbReference type="EMBL" id="KIM77891.1"/>
    </source>
</evidence>
<dbReference type="EMBL" id="KN833020">
    <property type="protein sequence ID" value="KIM77891.1"/>
    <property type="molecule type" value="Genomic_DNA"/>
</dbReference>
<dbReference type="GO" id="GO:0050163">
    <property type="term" value="F:oxaloacetate tautomerase activity"/>
    <property type="evidence" value="ECO:0007669"/>
    <property type="project" value="UniProtKB-ARBA"/>
</dbReference>
<keyword evidence="2" id="KW-0479">Metal-binding</keyword>
<organism evidence="5 6">
    <name type="scientific">Piloderma croceum (strain F 1598)</name>
    <dbReference type="NCBI Taxonomy" id="765440"/>
    <lineage>
        <taxon>Eukaryota</taxon>
        <taxon>Fungi</taxon>
        <taxon>Dikarya</taxon>
        <taxon>Basidiomycota</taxon>
        <taxon>Agaricomycotina</taxon>
        <taxon>Agaricomycetes</taxon>
        <taxon>Agaricomycetidae</taxon>
        <taxon>Atheliales</taxon>
        <taxon>Atheliaceae</taxon>
        <taxon>Piloderma</taxon>
    </lineage>
</organism>
<evidence type="ECO:0008006" key="7">
    <source>
        <dbReference type="Google" id="ProtNLM"/>
    </source>
</evidence>
<dbReference type="InParanoid" id="A0A0C3FDE7"/>